<feature type="transmembrane region" description="Helical" evidence="8">
    <location>
        <begin position="262"/>
        <end position="281"/>
    </location>
</feature>
<feature type="transmembrane region" description="Helical" evidence="8">
    <location>
        <begin position="288"/>
        <end position="311"/>
    </location>
</feature>
<feature type="transmembrane region" description="Helical" evidence="8">
    <location>
        <begin position="128"/>
        <end position="146"/>
    </location>
</feature>
<feature type="transmembrane region" description="Helical" evidence="8">
    <location>
        <begin position="100"/>
        <end position="122"/>
    </location>
</feature>
<keyword evidence="4" id="KW-1003">Cell membrane</keyword>
<dbReference type="Proteomes" id="UP000249499">
    <property type="component" value="Plasmid unnamed3"/>
</dbReference>
<dbReference type="GO" id="GO:0033214">
    <property type="term" value="P:siderophore-iron import into cell"/>
    <property type="evidence" value="ECO:0007669"/>
    <property type="project" value="TreeGrafter"/>
</dbReference>
<keyword evidence="9" id="KW-0614">Plasmid</keyword>
<reference evidence="10" key="2">
    <citation type="journal article" date="2023" name="MicrobiologyOpen">
        <title>Genomics of the tumorigenes clade of the family Rhizobiaceae and description of Rhizobium rhododendri sp. nov.</title>
        <authorList>
            <person name="Kuzmanovic N."/>
            <person name="diCenzo G.C."/>
            <person name="Bunk B."/>
            <person name="Sproeer C."/>
            <person name="Fruehling A."/>
            <person name="Neumann-Schaal M."/>
            <person name="Overmann J."/>
            <person name="Smalla K."/>
        </authorList>
    </citation>
    <scope>NUCLEOTIDE SEQUENCE [LARGE SCALE GENOMIC DNA]</scope>
    <source>
        <strain evidence="10">1078</strain>
        <plasmid evidence="10">unnamed3</plasmid>
    </source>
</reference>
<dbReference type="InterPro" id="IPR037294">
    <property type="entry name" value="ABC_BtuC-like"/>
</dbReference>
<feature type="transmembrane region" description="Helical" evidence="8">
    <location>
        <begin position="68"/>
        <end position="88"/>
    </location>
</feature>
<evidence type="ECO:0000256" key="3">
    <source>
        <dbReference type="ARBA" id="ARBA00022448"/>
    </source>
</evidence>
<dbReference type="PANTHER" id="PTHR30472:SF1">
    <property type="entry name" value="FE(3+) DICITRATE TRANSPORT SYSTEM PERMEASE PROTEIN FECC-RELATED"/>
    <property type="match status" value="1"/>
</dbReference>
<proteinExistence type="inferred from homology"/>
<geneLocation type="plasmid" evidence="9 10">
    <name>unnamed3</name>
</geneLocation>
<evidence type="ECO:0000313" key="9">
    <source>
        <dbReference type="EMBL" id="WFR99423.1"/>
    </source>
</evidence>
<sequence>MSSDTRRQPSGRIRAGLVTGALLLAILTLACIHVSIGARAVSPLTLFQAVFHFDPANFDHQLLVKLRFARLAAALLVGAALGVSGLLLQGLLHNPLGEPHILGLNAGAALAVTATSSVPFLSGGLGRPLVASVGAATLFILVLAVSSAGRSGPTMLKVTFCGIALSSLASSITSAILLFDEETLQSLRFWLAGDLAGVSYGTIAAALVPIAVGLLLAFFIGPRLNALALGDTVAKALGVPIWTTRFVGLCATAILAGTAVSIAGPIGFVGLIVPAIARWSAGGDARIALPLAALLGAALLVAADIGARTLFTPYELATGIMTAMLGAPLFVAIASRALK</sequence>
<keyword evidence="3" id="KW-0813">Transport</keyword>
<dbReference type="EMBL" id="CP117260">
    <property type="protein sequence ID" value="WFR99423.1"/>
    <property type="molecule type" value="Genomic_DNA"/>
</dbReference>
<feature type="transmembrane region" description="Helical" evidence="8">
    <location>
        <begin position="199"/>
        <end position="221"/>
    </location>
</feature>
<protein>
    <submittedName>
        <fullName evidence="9">Iron ABC transporter permease</fullName>
    </submittedName>
</protein>
<dbReference type="PANTHER" id="PTHR30472">
    <property type="entry name" value="FERRIC ENTEROBACTIN TRANSPORT SYSTEM PERMEASE PROTEIN"/>
    <property type="match status" value="1"/>
</dbReference>
<evidence type="ECO:0000256" key="5">
    <source>
        <dbReference type="ARBA" id="ARBA00022692"/>
    </source>
</evidence>
<dbReference type="InterPro" id="IPR000522">
    <property type="entry name" value="ABC_transptr_permease_BtuC"/>
</dbReference>
<dbReference type="Pfam" id="PF01032">
    <property type="entry name" value="FecCD"/>
    <property type="match status" value="1"/>
</dbReference>
<evidence type="ECO:0000256" key="4">
    <source>
        <dbReference type="ARBA" id="ARBA00022475"/>
    </source>
</evidence>
<dbReference type="Gene3D" id="1.10.3470.10">
    <property type="entry name" value="ABC transporter involved in vitamin B12 uptake, BtuC"/>
    <property type="match status" value="1"/>
</dbReference>
<dbReference type="CDD" id="cd06550">
    <property type="entry name" value="TM_ABC_iron-siderophores_like"/>
    <property type="match status" value="1"/>
</dbReference>
<dbReference type="PROSITE" id="PS51257">
    <property type="entry name" value="PROKAR_LIPOPROTEIN"/>
    <property type="match status" value="1"/>
</dbReference>
<reference evidence="9 10" key="1">
    <citation type="journal article" date="2018" name="Sci. Rep.">
        <title>Rhizobium tumorigenes sp. nov., a novel plant tumorigenic bacterium isolated from cane gall tumors on thornless blackberry.</title>
        <authorList>
            <person name="Kuzmanovi N."/>
            <person name="Smalla K."/>
            <person name="Gronow S."/>
            <person name="PuBawska J."/>
        </authorList>
    </citation>
    <scope>NUCLEOTIDE SEQUENCE [LARGE SCALE GENOMIC DNA]</scope>
    <source>
        <strain evidence="9 10">1078</strain>
    </source>
</reference>
<evidence type="ECO:0000256" key="8">
    <source>
        <dbReference type="SAM" id="Phobius"/>
    </source>
</evidence>
<dbReference type="AlphaFoldDB" id="A0AAF1KQ79"/>
<feature type="transmembrane region" description="Helical" evidence="8">
    <location>
        <begin position="158"/>
        <end position="179"/>
    </location>
</feature>
<keyword evidence="7 8" id="KW-0472">Membrane</keyword>
<evidence type="ECO:0000313" key="10">
    <source>
        <dbReference type="Proteomes" id="UP000249499"/>
    </source>
</evidence>
<dbReference type="KEGG" id="rtu:PR017_27885"/>
<gene>
    <name evidence="9" type="ORF">PR017_27885</name>
</gene>
<comment type="similarity">
    <text evidence="2">Belongs to the binding-protein-dependent transport system permease family. FecCD subfamily.</text>
</comment>
<keyword evidence="6 8" id="KW-1133">Transmembrane helix</keyword>
<feature type="transmembrane region" description="Helical" evidence="8">
    <location>
        <begin position="233"/>
        <end position="256"/>
    </location>
</feature>
<evidence type="ECO:0000256" key="1">
    <source>
        <dbReference type="ARBA" id="ARBA00004651"/>
    </source>
</evidence>
<keyword evidence="5 8" id="KW-0812">Transmembrane</keyword>
<organism evidence="9 10">
    <name type="scientific">Rhizobium tumorigenes</name>
    <dbReference type="NCBI Taxonomy" id="2041385"/>
    <lineage>
        <taxon>Bacteria</taxon>
        <taxon>Pseudomonadati</taxon>
        <taxon>Pseudomonadota</taxon>
        <taxon>Alphaproteobacteria</taxon>
        <taxon>Hyphomicrobiales</taxon>
        <taxon>Rhizobiaceae</taxon>
        <taxon>Rhizobium/Agrobacterium group</taxon>
        <taxon>Rhizobium</taxon>
    </lineage>
</organism>
<dbReference type="GO" id="GO:0022857">
    <property type="term" value="F:transmembrane transporter activity"/>
    <property type="evidence" value="ECO:0007669"/>
    <property type="project" value="InterPro"/>
</dbReference>
<name>A0AAF1KQ79_9HYPH</name>
<dbReference type="GO" id="GO:0005886">
    <property type="term" value="C:plasma membrane"/>
    <property type="evidence" value="ECO:0007669"/>
    <property type="project" value="UniProtKB-SubCell"/>
</dbReference>
<evidence type="ECO:0000256" key="7">
    <source>
        <dbReference type="ARBA" id="ARBA00023136"/>
    </source>
</evidence>
<comment type="subcellular location">
    <subcellularLocation>
        <location evidence="1">Cell membrane</location>
        <topology evidence="1">Multi-pass membrane protein</topology>
    </subcellularLocation>
</comment>
<dbReference type="RefSeq" id="WP_111218337.1">
    <property type="nucleotide sequence ID" value="NZ_CP117260.1"/>
</dbReference>
<accession>A0AAF1KQ79</accession>
<evidence type="ECO:0000256" key="2">
    <source>
        <dbReference type="ARBA" id="ARBA00007935"/>
    </source>
</evidence>
<evidence type="ECO:0000256" key="6">
    <source>
        <dbReference type="ARBA" id="ARBA00022989"/>
    </source>
</evidence>
<keyword evidence="10" id="KW-1185">Reference proteome</keyword>
<dbReference type="SUPFAM" id="SSF81345">
    <property type="entry name" value="ABC transporter involved in vitamin B12 uptake, BtuC"/>
    <property type="match status" value="1"/>
</dbReference>
<feature type="transmembrane region" description="Helical" evidence="8">
    <location>
        <begin position="317"/>
        <end position="338"/>
    </location>
</feature>